<protein>
    <submittedName>
        <fullName evidence="3">Helix-turn-helix domain-containing protein</fullName>
    </submittedName>
</protein>
<reference evidence="3 4" key="1">
    <citation type="submission" date="2024-11" db="EMBL/GenBank/DDBJ databases">
        <authorList>
            <person name="Heng Y.C."/>
            <person name="Lim A.C.H."/>
            <person name="Lee J.K.Y."/>
            <person name="Kittelmann S."/>
        </authorList>
    </citation>
    <scope>NUCLEOTIDE SEQUENCE [LARGE SCALE GENOMIC DNA]</scope>
    <source>
        <strain evidence="3 4">WILCCON 0269</strain>
    </source>
</reference>
<dbReference type="EMBL" id="JBJHZX010000055">
    <property type="protein sequence ID" value="MFL0198330.1"/>
    <property type="molecule type" value="Genomic_DNA"/>
</dbReference>
<dbReference type="PROSITE" id="PS50943">
    <property type="entry name" value="HTH_CROC1"/>
    <property type="match status" value="1"/>
</dbReference>
<dbReference type="InterPro" id="IPR001387">
    <property type="entry name" value="Cro/C1-type_HTH"/>
</dbReference>
<dbReference type="CDD" id="cd00093">
    <property type="entry name" value="HTH_XRE"/>
    <property type="match status" value="1"/>
</dbReference>
<dbReference type="InterPro" id="IPR010982">
    <property type="entry name" value="Lambda_DNA-bd_dom_sf"/>
</dbReference>
<sequence length="71" mass="8082">MISKNIKSLRCQKGISQMELSIKTNMRQSQISKIENGLRKVSSEELILISKALRVPISKLLELEEAKEIVQ</sequence>
<name>A0ABW8SVK7_9CLOT</name>
<dbReference type="Gene3D" id="1.10.260.40">
    <property type="entry name" value="lambda repressor-like DNA-binding domains"/>
    <property type="match status" value="1"/>
</dbReference>
<evidence type="ECO:0000259" key="2">
    <source>
        <dbReference type="PROSITE" id="PS50943"/>
    </source>
</evidence>
<dbReference type="PANTHER" id="PTHR46558:SF3">
    <property type="entry name" value="TRANSCRIPTIONAL REGULATOR"/>
    <property type="match status" value="1"/>
</dbReference>
<accession>A0ABW8SVK7</accession>
<dbReference type="SMART" id="SM00530">
    <property type="entry name" value="HTH_XRE"/>
    <property type="match status" value="1"/>
</dbReference>
<comment type="caution">
    <text evidence="3">The sequence shown here is derived from an EMBL/GenBank/DDBJ whole genome shotgun (WGS) entry which is preliminary data.</text>
</comment>
<evidence type="ECO:0000313" key="3">
    <source>
        <dbReference type="EMBL" id="MFL0198330.1"/>
    </source>
</evidence>
<proteinExistence type="predicted"/>
<organism evidence="3 4">
    <name type="scientific">Candidatus Clostridium eludens</name>
    <dbReference type="NCBI Taxonomy" id="3381663"/>
    <lineage>
        <taxon>Bacteria</taxon>
        <taxon>Bacillati</taxon>
        <taxon>Bacillota</taxon>
        <taxon>Clostridia</taxon>
        <taxon>Eubacteriales</taxon>
        <taxon>Clostridiaceae</taxon>
        <taxon>Clostridium</taxon>
    </lineage>
</organism>
<evidence type="ECO:0000256" key="1">
    <source>
        <dbReference type="ARBA" id="ARBA00023125"/>
    </source>
</evidence>
<keyword evidence="4" id="KW-1185">Reference proteome</keyword>
<gene>
    <name evidence="3" type="ORF">ACJDU8_22600</name>
</gene>
<dbReference type="Pfam" id="PF01381">
    <property type="entry name" value="HTH_3"/>
    <property type="match status" value="1"/>
</dbReference>
<dbReference type="PANTHER" id="PTHR46558">
    <property type="entry name" value="TRACRIPTIONAL REGULATORY PROTEIN-RELATED-RELATED"/>
    <property type="match status" value="1"/>
</dbReference>
<dbReference type="Proteomes" id="UP001623660">
    <property type="component" value="Unassembled WGS sequence"/>
</dbReference>
<dbReference type="SUPFAM" id="SSF47413">
    <property type="entry name" value="lambda repressor-like DNA-binding domains"/>
    <property type="match status" value="1"/>
</dbReference>
<evidence type="ECO:0000313" key="4">
    <source>
        <dbReference type="Proteomes" id="UP001623660"/>
    </source>
</evidence>
<feature type="domain" description="HTH cro/C1-type" evidence="2">
    <location>
        <begin position="6"/>
        <end position="60"/>
    </location>
</feature>
<dbReference type="RefSeq" id="WP_406794440.1">
    <property type="nucleotide sequence ID" value="NZ_JBJHZX010000055.1"/>
</dbReference>
<keyword evidence="1" id="KW-0238">DNA-binding</keyword>